<dbReference type="Proteomes" id="UP000316270">
    <property type="component" value="Chromosome 15"/>
</dbReference>
<dbReference type="Gene3D" id="2.30.30.30">
    <property type="match status" value="1"/>
</dbReference>
<dbReference type="SUPFAM" id="SSF50104">
    <property type="entry name" value="Translation proteins SH3-like domain"/>
    <property type="match status" value="1"/>
</dbReference>
<protein>
    <recommendedName>
        <fullName evidence="6">KOW domain-containing protein</fullName>
    </recommendedName>
</protein>
<dbReference type="GO" id="GO:1990904">
    <property type="term" value="C:ribonucleoprotein complex"/>
    <property type="evidence" value="ECO:0007669"/>
    <property type="project" value="UniProtKB-KW"/>
</dbReference>
<gene>
    <name evidence="4" type="ORF">FKW77_001812</name>
</gene>
<reference evidence="4 5" key="1">
    <citation type="submission" date="2019-07" db="EMBL/GenBank/DDBJ databases">
        <title>Finished genome of Venturia effusa.</title>
        <authorList>
            <person name="Young C.A."/>
            <person name="Cox M.P."/>
            <person name="Ganley A.R.D."/>
            <person name="David W.J."/>
        </authorList>
    </citation>
    <scope>NUCLEOTIDE SEQUENCE [LARGE SCALE GENOMIC DNA]</scope>
    <source>
        <strain evidence="5">albino</strain>
    </source>
</reference>
<evidence type="ECO:0000256" key="1">
    <source>
        <dbReference type="ARBA" id="ARBA00010618"/>
    </source>
</evidence>
<evidence type="ECO:0008006" key="6">
    <source>
        <dbReference type="Google" id="ProtNLM"/>
    </source>
</evidence>
<dbReference type="InterPro" id="IPR014722">
    <property type="entry name" value="Rib_uL2_dom2"/>
</dbReference>
<evidence type="ECO:0000256" key="3">
    <source>
        <dbReference type="ARBA" id="ARBA00023274"/>
    </source>
</evidence>
<comment type="similarity">
    <text evidence="1">Belongs to the universal ribosomal protein uL24 family.</text>
</comment>
<evidence type="ECO:0000313" key="4">
    <source>
        <dbReference type="EMBL" id="QDS76280.1"/>
    </source>
</evidence>
<dbReference type="GO" id="GO:0005840">
    <property type="term" value="C:ribosome"/>
    <property type="evidence" value="ECO:0007669"/>
    <property type="project" value="UniProtKB-KW"/>
</dbReference>
<dbReference type="EMBL" id="CP042199">
    <property type="protein sequence ID" value="QDS76280.1"/>
    <property type="molecule type" value="Genomic_DNA"/>
</dbReference>
<name>A0A517LKW3_9PEZI</name>
<dbReference type="InterPro" id="IPR041988">
    <property type="entry name" value="Ribosomal_uL24_KOW"/>
</dbReference>
<accession>A0A517LKW3</accession>
<keyword evidence="5" id="KW-1185">Reference proteome</keyword>
<keyword evidence="3" id="KW-0687">Ribonucleoprotein</keyword>
<dbReference type="CDD" id="cd06089">
    <property type="entry name" value="KOW_RPL26"/>
    <property type="match status" value="1"/>
</dbReference>
<dbReference type="AlphaFoldDB" id="A0A517LKW3"/>
<keyword evidence="2" id="KW-0689">Ribosomal protein</keyword>
<dbReference type="InterPro" id="IPR008991">
    <property type="entry name" value="Translation_prot_SH3-like_sf"/>
</dbReference>
<proteinExistence type="inferred from homology"/>
<dbReference type="STRING" id="50376.A0A517LKW3"/>
<evidence type="ECO:0000313" key="5">
    <source>
        <dbReference type="Proteomes" id="UP000316270"/>
    </source>
</evidence>
<sequence>MRSPQAAKFTAQKTTRLVEASYKPVADRYQQRVDRDAARIADASLKASEDYIDRANYSINYRRKRALQEKAKADYTERKRARQRHVLYLRDLRKVYKDAKLARLEDIQLGPLAPKRDVGELKDSFGTVPSNLLHPPPISAMDRAKEEAAVGQYRFCVHDRVVVIRGKETGKIGTVTDVNNETMQLSIRGFNGVEYLQPEWMGKAQNDPRKYLPTNLKEPFRNCRLVVAAMVNAKGEFREQPKAVNGEDGDFQEEIEELEAEVEKEEQTWTTKEFILDHVDLRQRLVPSRLHDSVRLLPTFLSDPTYELDAALRENELLQGAVDSILRDPETYAKGKLIHGYKWEEIRFIPGTGIEIVNLTKDDAELDPSWEEGFDPDAEVYPGDTLQFDVEEETYTPMLTKVDFPASVLSELQIFNSRNAPISRIQPSILSNRENKAAQIEAQRILREEKMKTPLQEVKERRLEIEKQVLEKRRPSDDELFAKLGAAMLKTQFSSGARMRTEDYLAKLQEDKESRAAKRAAKTQALEEAAWKRQMDAESKKRLEPSEMRGNLRYEKVVHLWPTDPKAREAQRASRRAEREAVLVADAKIRQLESVKFSLTKEQDTLAAKVQAIRADIAEAKSKRRKNIPKLQDKLNSAMRGVASTTSKIAQQESALETQTEVANKMKMDILAQATDAMRMREMEQKANSTWY</sequence>
<dbReference type="OrthoDB" id="359154at2759"/>
<dbReference type="GO" id="GO:0003723">
    <property type="term" value="F:RNA binding"/>
    <property type="evidence" value="ECO:0007669"/>
    <property type="project" value="InterPro"/>
</dbReference>
<evidence type="ECO:0000256" key="2">
    <source>
        <dbReference type="ARBA" id="ARBA00022980"/>
    </source>
</evidence>
<organism evidence="4 5">
    <name type="scientific">Venturia effusa</name>
    <dbReference type="NCBI Taxonomy" id="50376"/>
    <lineage>
        <taxon>Eukaryota</taxon>
        <taxon>Fungi</taxon>
        <taxon>Dikarya</taxon>
        <taxon>Ascomycota</taxon>
        <taxon>Pezizomycotina</taxon>
        <taxon>Dothideomycetes</taxon>
        <taxon>Pleosporomycetidae</taxon>
        <taxon>Venturiales</taxon>
        <taxon>Venturiaceae</taxon>
        <taxon>Venturia</taxon>
    </lineage>
</organism>